<organism evidence="3 4">
    <name type="scientific">Halanaerobacter jeridensis</name>
    <dbReference type="NCBI Taxonomy" id="706427"/>
    <lineage>
        <taxon>Bacteria</taxon>
        <taxon>Bacillati</taxon>
        <taxon>Bacillota</taxon>
        <taxon>Clostridia</taxon>
        <taxon>Halanaerobiales</taxon>
        <taxon>Halobacteroidaceae</taxon>
        <taxon>Halanaerobacter</taxon>
    </lineage>
</organism>
<sequence>MKTAYFRFYAELNDFFPPGQSGTWHHHQFKGIQSVKDRIESIGVPHPEVSLILSNGEPVDFSYHVQAEDSISVYPAFRTFALISDIRLRPLYEPPYQFVLDAHLGKLARYMRMLGFDSWYRNDYDDPELAQISDEEDRILLTRDHGLLKRSRVNYGYFVREDDPRRQLHSVLSRYDLFGKVGQRGRCTECNTLLKAVEKEKIIDKLEPKTKQYYQEFYLCQQCNKVYWKGSHYQNMLAGIAGLKK</sequence>
<comment type="caution">
    <text evidence="3">The sequence shown here is derived from an EMBL/GenBank/DDBJ whole genome shotgun (WGS) entry which is preliminary data.</text>
</comment>
<gene>
    <name evidence="3" type="ORF">JOC47_001173</name>
</gene>
<dbReference type="PANTHER" id="PTHR39081">
    <property type="entry name" value="MUT7-C DOMAIN-CONTAINING PROTEIN"/>
    <property type="match status" value="1"/>
</dbReference>
<dbReference type="Pfam" id="PF14451">
    <property type="entry name" value="Ub-Mut7C"/>
    <property type="match status" value="1"/>
</dbReference>
<dbReference type="RefSeq" id="WP_204701118.1">
    <property type="nucleotide sequence ID" value="NZ_JAFBDQ010000005.1"/>
</dbReference>
<reference evidence="3" key="1">
    <citation type="submission" date="2021-01" db="EMBL/GenBank/DDBJ databases">
        <title>Genomic Encyclopedia of Type Strains, Phase IV (KMG-IV): sequencing the most valuable type-strain genomes for metagenomic binning, comparative biology and taxonomic classification.</title>
        <authorList>
            <person name="Goeker M."/>
        </authorList>
    </citation>
    <scope>NUCLEOTIDE SEQUENCE</scope>
    <source>
        <strain evidence="3">DSM 23230</strain>
    </source>
</reference>
<accession>A0A938XRW4</accession>
<dbReference type="Proteomes" id="UP000774000">
    <property type="component" value="Unassembled WGS sequence"/>
</dbReference>
<dbReference type="InterPro" id="IPR027798">
    <property type="entry name" value="Ub_Mut7C"/>
</dbReference>
<name>A0A938XRW4_9FIRM</name>
<proteinExistence type="predicted"/>
<dbReference type="AlphaFoldDB" id="A0A938XRW4"/>
<feature type="domain" description="Ubiquitin Mut7-C" evidence="2">
    <location>
        <begin position="1"/>
        <end position="79"/>
    </location>
</feature>
<evidence type="ECO:0000259" key="2">
    <source>
        <dbReference type="Pfam" id="PF14451"/>
    </source>
</evidence>
<protein>
    <submittedName>
        <fullName evidence="3">Uncharacterized protein with PIN domain</fullName>
    </submittedName>
</protein>
<keyword evidence="4" id="KW-1185">Reference proteome</keyword>
<dbReference type="InterPro" id="IPR002782">
    <property type="entry name" value="Mut7-C_RNAse_dom"/>
</dbReference>
<feature type="domain" description="Mut7-C RNAse" evidence="1">
    <location>
        <begin position="97"/>
        <end position="237"/>
    </location>
</feature>
<dbReference type="EMBL" id="JAFBDQ010000005">
    <property type="protein sequence ID" value="MBM7556330.1"/>
    <property type="molecule type" value="Genomic_DNA"/>
</dbReference>
<evidence type="ECO:0000313" key="4">
    <source>
        <dbReference type="Proteomes" id="UP000774000"/>
    </source>
</evidence>
<dbReference type="PANTHER" id="PTHR39081:SF1">
    <property type="entry name" value="MUT7-C RNASE DOMAIN-CONTAINING PROTEIN"/>
    <property type="match status" value="1"/>
</dbReference>
<dbReference type="Pfam" id="PF01927">
    <property type="entry name" value="Mut7-C"/>
    <property type="match status" value="1"/>
</dbReference>
<evidence type="ECO:0000259" key="1">
    <source>
        <dbReference type="Pfam" id="PF01927"/>
    </source>
</evidence>
<evidence type="ECO:0000313" key="3">
    <source>
        <dbReference type="EMBL" id="MBM7556330.1"/>
    </source>
</evidence>